<comment type="caution">
    <text evidence="3">The sequence shown here is derived from an EMBL/GenBank/DDBJ whole genome shotgun (WGS) entry which is preliminary data.</text>
</comment>
<reference evidence="3" key="1">
    <citation type="journal article" date="2022" name="ISME J.">
        <title>Identification of active gaseous-alkane degraders at natural gas seeps.</title>
        <authorList>
            <person name="Farhan Ul Haque M."/>
            <person name="Hernandez M."/>
            <person name="Crombie A.T."/>
            <person name="Murrell J.C."/>
        </authorList>
    </citation>
    <scope>NUCLEOTIDE SEQUENCE</scope>
    <source>
        <strain evidence="3">PC2</strain>
    </source>
</reference>
<organism evidence="3 4">
    <name type="scientific">Candidatus Rhodoblastus alkanivorans</name>
    <dbReference type="NCBI Taxonomy" id="2954117"/>
    <lineage>
        <taxon>Bacteria</taxon>
        <taxon>Pseudomonadati</taxon>
        <taxon>Pseudomonadota</taxon>
        <taxon>Alphaproteobacteria</taxon>
        <taxon>Hyphomicrobiales</taxon>
        <taxon>Rhodoblastaceae</taxon>
        <taxon>Rhodoblastus</taxon>
    </lineage>
</organism>
<dbReference type="PANTHER" id="PTHR20992:SF9">
    <property type="entry name" value="AT15442P-RELATED"/>
    <property type="match status" value="1"/>
</dbReference>
<dbReference type="EMBL" id="JAIVFP010000001">
    <property type="protein sequence ID" value="MCI4681835.1"/>
    <property type="molecule type" value="Genomic_DNA"/>
</dbReference>
<name>A0ABS9Z2D7_9HYPH</name>
<protein>
    <submittedName>
        <fullName evidence="3">TIGR00341 family protein</fullName>
    </submittedName>
</protein>
<dbReference type="Pfam" id="PF04087">
    <property type="entry name" value="DUF389"/>
    <property type="match status" value="1"/>
</dbReference>
<evidence type="ECO:0000256" key="2">
    <source>
        <dbReference type="SAM" id="Phobius"/>
    </source>
</evidence>
<keyword evidence="2" id="KW-1133">Transmembrane helix</keyword>
<evidence type="ECO:0000313" key="3">
    <source>
        <dbReference type="EMBL" id="MCI4681835.1"/>
    </source>
</evidence>
<accession>A0ABS9Z2D7</accession>
<feature type="transmembrane region" description="Helical" evidence="2">
    <location>
        <begin position="214"/>
        <end position="234"/>
    </location>
</feature>
<proteinExistence type="predicted"/>
<feature type="transmembrane region" description="Helical" evidence="2">
    <location>
        <begin position="178"/>
        <end position="202"/>
    </location>
</feature>
<dbReference type="Proteomes" id="UP001139104">
    <property type="component" value="Unassembled WGS sequence"/>
</dbReference>
<gene>
    <name evidence="3" type="ORF">K2U94_03495</name>
</gene>
<sequence>MFKVIEVATPEKRVHAVVAVAEEMKAADVQIGPPFEDGRRPIRLLVGEIDRQALIDRLHGALGKSENWRITMLPTDAAIPDEPEPEKTAPEEEDEEAKKDEQARASREELYHLIENGARLDANFILLVFLSTLVATVGLERNDVAVVIGAMVIAPLLGPNVAFAFASAIGDQKLMLSAASASAVGVVTAIAIATILALLAAADPSTPGLMARTSIDYANIILAIASGTAAALSVTTGLSSTLVGVMVAVALLPPAATLGIMLAARRFDLAGGAAMLLGANMASVNLAAQLVFMAKGVRPHGGGDQCGDVGPPALGADRLHRPAPIVLLTRRGRTIHAHMRCQAWVI</sequence>
<keyword evidence="4" id="KW-1185">Reference proteome</keyword>
<dbReference type="PANTHER" id="PTHR20992">
    <property type="entry name" value="AT15442P-RELATED"/>
    <property type="match status" value="1"/>
</dbReference>
<feature type="transmembrane region" description="Helical" evidence="2">
    <location>
        <begin position="120"/>
        <end position="139"/>
    </location>
</feature>
<evidence type="ECO:0000313" key="4">
    <source>
        <dbReference type="Proteomes" id="UP001139104"/>
    </source>
</evidence>
<keyword evidence="2" id="KW-0472">Membrane</keyword>
<evidence type="ECO:0000256" key="1">
    <source>
        <dbReference type="SAM" id="MobiDB-lite"/>
    </source>
</evidence>
<dbReference type="InterPro" id="IPR005240">
    <property type="entry name" value="DUF389"/>
</dbReference>
<feature type="transmembrane region" description="Helical" evidence="2">
    <location>
        <begin position="145"/>
        <end position="166"/>
    </location>
</feature>
<feature type="transmembrane region" description="Helical" evidence="2">
    <location>
        <begin position="241"/>
        <end position="263"/>
    </location>
</feature>
<keyword evidence="2" id="KW-0812">Transmembrane</keyword>
<dbReference type="RefSeq" id="WP_243065878.1">
    <property type="nucleotide sequence ID" value="NZ_JAIVFK010000003.1"/>
</dbReference>
<feature type="region of interest" description="Disordered" evidence="1">
    <location>
        <begin position="75"/>
        <end position="102"/>
    </location>
</feature>
<feature type="compositionally biased region" description="Basic and acidic residues" evidence="1">
    <location>
        <begin position="85"/>
        <end position="102"/>
    </location>
</feature>
<feature type="transmembrane region" description="Helical" evidence="2">
    <location>
        <begin position="269"/>
        <end position="292"/>
    </location>
</feature>
<dbReference type="NCBIfam" id="TIGR00341">
    <property type="entry name" value="TIGR00341 family protein"/>
    <property type="match status" value="1"/>
</dbReference>